<feature type="non-terminal residue" evidence="1">
    <location>
        <position position="1"/>
    </location>
</feature>
<gene>
    <name evidence="1" type="ORF">PECUL_23A003127</name>
</gene>
<name>A0AAD1SGR0_PELCU</name>
<dbReference type="InterPro" id="IPR042566">
    <property type="entry name" value="L1_C"/>
</dbReference>
<keyword evidence="2" id="KW-1185">Reference proteome</keyword>
<evidence type="ECO:0000313" key="2">
    <source>
        <dbReference type="Proteomes" id="UP001295444"/>
    </source>
</evidence>
<proteinExistence type="predicted"/>
<evidence type="ECO:0000313" key="1">
    <source>
        <dbReference type="EMBL" id="CAH2299965.1"/>
    </source>
</evidence>
<protein>
    <submittedName>
        <fullName evidence="1">Uncharacterized protein</fullName>
    </submittedName>
</protein>
<dbReference type="Gene3D" id="3.30.250.20">
    <property type="entry name" value="L1 transposable element, C-terminal domain"/>
    <property type="match status" value="1"/>
</dbReference>
<accession>A0AAD1SGR0</accession>
<sequence length="122" mass="14078">LPPTVPECYAAIQLFTDLSSATLSKRDTFGPITKELRDAYILYRWGFPTHFLILHNGTDHRIFKLKEGRKLPSEWSIPGLCSIYTQLPRHGKTLQRKSPETGLRSQQLSDTKSHSYYLEAYH</sequence>
<organism evidence="1 2">
    <name type="scientific">Pelobates cultripes</name>
    <name type="common">Western spadefoot toad</name>
    <dbReference type="NCBI Taxonomy" id="61616"/>
    <lineage>
        <taxon>Eukaryota</taxon>
        <taxon>Metazoa</taxon>
        <taxon>Chordata</taxon>
        <taxon>Craniata</taxon>
        <taxon>Vertebrata</taxon>
        <taxon>Euteleostomi</taxon>
        <taxon>Amphibia</taxon>
        <taxon>Batrachia</taxon>
        <taxon>Anura</taxon>
        <taxon>Pelobatoidea</taxon>
        <taxon>Pelobatidae</taxon>
        <taxon>Pelobates</taxon>
    </lineage>
</organism>
<dbReference type="AlphaFoldDB" id="A0AAD1SGR0"/>
<reference evidence="1" key="1">
    <citation type="submission" date="2022-03" db="EMBL/GenBank/DDBJ databases">
        <authorList>
            <person name="Alioto T."/>
            <person name="Alioto T."/>
            <person name="Gomez Garrido J."/>
        </authorList>
    </citation>
    <scope>NUCLEOTIDE SEQUENCE</scope>
</reference>
<dbReference type="Proteomes" id="UP001295444">
    <property type="component" value="Chromosome 06"/>
</dbReference>
<dbReference type="EMBL" id="OW240917">
    <property type="protein sequence ID" value="CAH2299965.1"/>
    <property type="molecule type" value="Genomic_DNA"/>
</dbReference>